<comment type="caution">
    <text evidence="2">The sequence shown here is derived from an EMBL/GenBank/DDBJ whole genome shotgun (WGS) entry which is preliminary data.</text>
</comment>
<dbReference type="PRINTS" id="PR00111">
    <property type="entry name" value="ABHYDROLASE"/>
</dbReference>
<evidence type="ECO:0000313" key="2">
    <source>
        <dbReference type="EMBL" id="KAJ3702514.1"/>
    </source>
</evidence>
<dbReference type="Pfam" id="PF12697">
    <property type="entry name" value="Abhydrolase_6"/>
    <property type="match status" value="1"/>
</dbReference>
<dbReference type="Proteomes" id="UP001210211">
    <property type="component" value="Unassembled WGS sequence"/>
</dbReference>
<dbReference type="AlphaFoldDB" id="A0AAD5ZR18"/>
<dbReference type="InterPro" id="IPR052370">
    <property type="entry name" value="Meta-cleavage_hydrolase"/>
</dbReference>
<dbReference type="EMBL" id="JAMRDG010000001">
    <property type="protein sequence ID" value="KAJ3702514.1"/>
    <property type="molecule type" value="Genomic_DNA"/>
</dbReference>
<organism evidence="2 3">
    <name type="scientific">Rhynchospora tenuis</name>
    <dbReference type="NCBI Taxonomy" id="198213"/>
    <lineage>
        <taxon>Eukaryota</taxon>
        <taxon>Viridiplantae</taxon>
        <taxon>Streptophyta</taxon>
        <taxon>Embryophyta</taxon>
        <taxon>Tracheophyta</taxon>
        <taxon>Spermatophyta</taxon>
        <taxon>Magnoliopsida</taxon>
        <taxon>Liliopsida</taxon>
        <taxon>Poales</taxon>
        <taxon>Cyperaceae</taxon>
        <taxon>Cyperoideae</taxon>
        <taxon>Rhynchosporeae</taxon>
        <taxon>Rhynchospora</taxon>
    </lineage>
</organism>
<name>A0AAD5ZR18_9POAL</name>
<dbReference type="SUPFAM" id="SSF53474">
    <property type="entry name" value="alpha/beta-Hydrolases"/>
    <property type="match status" value="1"/>
</dbReference>
<evidence type="ECO:0000259" key="1">
    <source>
        <dbReference type="Pfam" id="PF12697"/>
    </source>
</evidence>
<dbReference type="InterPro" id="IPR029058">
    <property type="entry name" value="AB_hydrolase_fold"/>
</dbReference>
<protein>
    <recommendedName>
        <fullName evidence="1">AB hydrolase-1 domain-containing protein</fullName>
    </recommendedName>
</protein>
<evidence type="ECO:0000313" key="3">
    <source>
        <dbReference type="Proteomes" id="UP001210211"/>
    </source>
</evidence>
<feature type="domain" description="AB hydrolase-1" evidence="1">
    <location>
        <begin position="121"/>
        <end position="358"/>
    </location>
</feature>
<proteinExistence type="predicted"/>
<dbReference type="PANTHER" id="PTHR43139">
    <property type="entry name" value="SI:DKEY-122A22.2"/>
    <property type="match status" value="1"/>
</dbReference>
<dbReference type="PANTHER" id="PTHR43139:SF37">
    <property type="entry name" value="ALPHA_BETA-HYDROLASES SUPERFAMILY PROTEIN"/>
    <property type="match status" value="1"/>
</dbReference>
<accession>A0AAD5ZR18</accession>
<gene>
    <name evidence="2" type="ORF">LUZ61_006219</name>
</gene>
<dbReference type="InterPro" id="IPR000073">
    <property type="entry name" value="AB_hydrolase_1"/>
</dbReference>
<sequence length="372" mass="43021">MRTPPDHLMPCRLHSRSVTPFSQKTYTCHKPNQTKPNYQNTKQRSIERDKEMIAAGITFSARVLRLLRRVSIAYFHDLLVSLCFIYNHLIPRTIHLFGSTADLTSVHIWTPLLHRRSKPSVVLIHGFGGDAKWQWRTQIGTLSRSFNLYIPDLIFFGNSRSDSPNRSVQFQAECIAQAMKQLGVKRYNVVGISYGGFVAYRMGSDVATEEVEKIVLLTSGVGVSEERIRELVQREGRDVRDILCPKNPEDLRLLVRRSMYRPPIWMPDFYLREFIKVKYMDHRKERIELLEELLKNGAGVSPLPVLSQETLLLWGDQDQVFPVDFAHELHRHLGKQSSLEIIKDAGHALQLEQPRQVNRHIQHFLLPPARSK</sequence>
<reference evidence="2 3" key="1">
    <citation type="journal article" date="2022" name="Cell">
        <title>Repeat-based holocentromeres influence genome architecture and karyotype evolution.</title>
        <authorList>
            <person name="Hofstatter P.G."/>
            <person name="Thangavel G."/>
            <person name="Lux T."/>
            <person name="Neumann P."/>
            <person name="Vondrak T."/>
            <person name="Novak P."/>
            <person name="Zhang M."/>
            <person name="Costa L."/>
            <person name="Castellani M."/>
            <person name="Scott A."/>
            <person name="Toegelov H."/>
            <person name="Fuchs J."/>
            <person name="Mata-Sucre Y."/>
            <person name="Dias Y."/>
            <person name="Vanzela A.L.L."/>
            <person name="Huettel B."/>
            <person name="Almeida C.C.S."/>
            <person name="Simkova H."/>
            <person name="Souza G."/>
            <person name="Pedrosa-Harand A."/>
            <person name="Macas J."/>
            <person name="Mayer K.F.X."/>
            <person name="Houben A."/>
            <person name="Marques A."/>
        </authorList>
    </citation>
    <scope>NUCLEOTIDE SEQUENCE [LARGE SCALE GENOMIC DNA]</scope>
    <source>
        <strain evidence="2">RhyTen1mFocal</strain>
    </source>
</reference>
<keyword evidence="3" id="KW-1185">Reference proteome</keyword>
<dbReference type="Gene3D" id="3.40.50.1820">
    <property type="entry name" value="alpha/beta hydrolase"/>
    <property type="match status" value="1"/>
</dbReference>